<evidence type="ECO:0000259" key="4">
    <source>
        <dbReference type="Pfam" id="PF00205"/>
    </source>
</evidence>
<dbReference type="SUPFAM" id="SSF52518">
    <property type="entry name" value="Thiamin diphosphate-binding fold (THDP-binding)"/>
    <property type="match status" value="2"/>
</dbReference>
<dbReference type="CDD" id="cd02010">
    <property type="entry name" value="TPP_ALS"/>
    <property type="match status" value="1"/>
</dbReference>
<feature type="domain" description="Thiamine pyrophosphate enzyme TPP-binding" evidence="5">
    <location>
        <begin position="377"/>
        <end position="523"/>
    </location>
</feature>
<dbReference type="RefSeq" id="WP_120707033.1">
    <property type="nucleotide sequence ID" value="NZ_CP032695.1"/>
</dbReference>
<feature type="domain" description="Thiamine pyrophosphate enzyme central" evidence="4">
    <location>
        <begin position="188"/>
        <end position="320"/>
    </location>
</feature>
<proteinExistence type="inferred from homology"/>
<accession>A0A387G3E0</accession>
<dbReference type="PANTHER" id="PTHR18968:SF129">
    <property type="entry name" value="ACETOLACTATE SYNTHASE"/>
    <property type="match status" value="1"/>
</dbReference>
<dbReference type="EMBL" id="CP032695">
    <property type="protein sequence ID" value="AYG62096.1"/>
    <property type="molecule type" value="Genomic_DNA"/>
</dbReference>
<reference evidence="7 8" key="1">
    <citation type="submission" date="2018-10" db="EMBL/GenBank/DDBJ databases">
        <title>Rhizobium etli, R. leguminosarum and a new Rhizobium genospecies from Phaseolus dumosus.</title>
        <authorList>
            <person name="Ramirez-Puebla S.T."/>
            <person name="Rogel-Hernandez M.A."/>
            <person name="Guerrero G."/>
            <person name="Ormeno-Orrillo E."/>
            <person name="Martinez-Romero J.C."/>
            <person name="Negrete-Yankelevich S."/>
            <person name="Martinez-Romero E."/>
        </authorList>
    </citation>
    <scope>NUCLEOTIDE SEQUENCE [LARGE SCALE GENOMIC DNA]</scope>
    <source>
        <strain evidence="7 8">CCGE525</strain>
        <plasmid evidence="8">prccge525c</plasmid>
    </source>
</reference>
<evidence type="ECO:0000259" key="5">
    <source>
        <dbReference type="Pfam" id="PF02775"/>
    </source>
</evidence>
<gene>
    <name evidence="7" type="ORF">CCGE525_24900</name>
</gene>
<keyword evidence="7" id="KW-0614">Plasmid</keyword>
<dbReference type="NCBIfam" id="NF006187">
    <property type="entry name" value="PRK08322.1"/>
    <property type="match status" value="1"/>
</dbReference>
<dbReference type="Gene3D" id="3.40.50.970">
    <property type="match status" value="2"/>
</dbReference>
<dbReference type="Pfam" id="PF02776">
    <property type="entry name" value="TPP_enzyme_N"/>
    <property type="match status" value="1"/>
</dbReference>
<evidence type="ECO:0000256" key="1">
    <source>
        <dbReference type="ARBA" id="ARBA00007812"/>
    </source>
</evidence>
<evidence type="ECO:0000313" key="8">
    <source>
        <dbReference type="Proteomes" id="UP000282195"/>
    </source>
</evidence>
<dbReference type="InterPro" id="IPR045229">
    <property type="entry name" value="TPP_enz"/>
</dbReference>
<dbReference type="GO" id="GO:0030976">
    <property type="term" value="F:thiamine pyrophosphate binding"/>
    <property type="evidence" value="ECO:0007669"/>
    <property type="project" value="InterPro"/>
</dbReference>
<dbReference type="GO" id="GO:0009099">
    <property type="term" value="P:L-valine biosynthetic process"/>
    <property type="evidence" value="ECO:0007669"/>
    <property type="project" value="TreeGrafter"/>
</dbReference>
<dbReference type="InterPro" id="IPR011766">
    <property type="entry name" value="TPP_enzyme_TPP-bd"/>
</dbReference>
<geneLocation type="plasmid" evidence="8">
    <name>prccge525c</name>
</geneLocation>
<dbReference type="OrthoDB" id="4494979at2"/>
<dbReference type="FunFam" id="3.40.50.970:FF:000007">
    <property type="entry name" value="Acetolactate synthase"/>
    <property type="match status" value="1"/>
</dbReference>
<dbReference type="KEGG" id="rjg:CCGE525_24900"/>
<dbReference type="GO" id="GO:0050660">
    <property type="term" value="F:flavin adenine dinucleotide binding"/>
    <property type="evidence" value="ECO:0007669"/>
    <property type="project" value="TreeGrafter"/>
</dbReference>
<dbReference type="Proteomes" id="UP000282195">
    <property type="component" value="Plasmid pRCCGE525c"/>
</dbReference>
<dbReference type="InterPro" id="IPR029061">
    <property type="entry name" value="THDP-binding"/>
</dbReference>
<dbReference type="InterPro" id="IPR029035">
    <property type="entry name" value="DHS-like_NAD/FAD-binding_dom"/>
</dbReference>
<protein>
    <submittedName>
        <fullName evidence="7">Acetolactate synthase large subunit</fullName>
    </submittedName>
</protein>
<dbReference type="CDD" id="cd07035">
    <property type="entry name" value="TPP_PYR_POX_like"/>
    <property type="match status" value="1"/>
</dbReference>
<dbReference type="AlphaFoldDB" id="A0A387G3E0"/>
<dbReference type="Gene3D" id="3.40.50.1220">
    <property type="entry name" value="TPP-binding domain"/>
    <property type="match status" value="1"/>
</dbReference>
<dbReference type="InterPro" id="IPR012000">
    <property type="entry name" value="Thiamin_PyroP_enz_cen_dom"/>
</dbReference>
<dbReference type="GO" id="GO:0000287">
    <property type="term" value="F:magnesium ion binding"/>
    <property type="evidence" value="ECO:0007669"/>
    <property type="project" value="InterPro"/>
</dbReference>
<dbReference type="Pfam" id="PF02775">
    <property type="entry name" value="TPP_enzyme_C"/>
    <property type="match status" value="1"/>
</dbReference>
<dbReference type="Pfam" id="PF00205">
    <property type="entry name" value="TPP_enzyme_M"/>
    <property type="match status" value="1"/>
</dbReference>
<evidence type="ECO:0000259" key="6">
    <source>
        <dbReference type="Pfam" id="PF02776"/>
    </source>
</evidence>
<organism evidence="7 8">
    <name type="scientific">Rhizobium jaguaris</name>
    <dbReference type="NCBI Taxonomy" id="1312183"/>
    <lineage>
        <taxon>Bacteria</taxon>
        <taxon>Pseudomonadati</taxon>
        <taxon>Pseudomonadota</taxon>
        <taxon>Alphaproteobacteria</taxon>
        <taxon>Hyphomicrobiales</taxon>
        <taxon>Rhizobiaceae</taxon>
        <taxon>Rhizobium/Agrobacterium group</taxon>
        <taxon>Rhizobium</taxon>
    </lineage>
</organism>
<evidence type="ECO:0000256" key="3">
    <source>
        <dbReference type="RuleBase" id="RU362132"/>
    </source>
</evidence>
<dbReference type="InterPro" id="IPR012001">
    <property type="entry name" value="Thiamin_PyroP_enz_TPP-bd_dom"/>
</dbReference>
<name>A0A387G3E0_9HYPH</name>
<dbReference type="GO" id="GO:0003984">
    <property type="term" value="F:acetolactate synthase activity"/>
    <property type="evidence" value="ECO:0007669"/>
    <property type="project" value="TreeGrafter"/>
</dbReference>
<dbReference type="PANTHER" id="PTHR18968">
    <property type="entry name" value="THIAMINE PYROPHOSPHATE ENZYMES"/>
    <property type="match status" value="1"/>
</dbReference>
<keyword evidence="2 3" id="KW-0786">Thiamine pyrophosphate</keyword>
<sequence>MPKGSEFLVAALENEGVERIFGIPGEENLDVVEAIRTSSIELVLTRHEQAAAFMAATYGRLTGKPGVCISTLGPGALNLSTGAAYALLGAMPMIMITGQKGVLSSRQARFQVVDVVGSMKPLTKLSRQIVSPSIIPTLVREAFRIAQEERPGPVHLELPEDIAAEESAPVPMVPPHPAELPVANADALNRAAELIRRAKRPLIMLGAAASRPRSTSDLANFVIRTGIPYFTTQMGKGTVPGGTELYIGTAALSERDYVHEAIERADLIVTIGHDTIEKPPFIMGKTGPQVVHVGYQPATVEQVYFPQTEVIGDIGPSLKLLADRLEGQLPNAKALLPLRAGILERVAARAEEDRFTPQRIVHDVRTVIPPDGIVALDNGMYKIWFARNYRTQVANTLLLDNALATMGAGLPSAMTASLLYPHRRVMAVCGDGGFMMNSQEIETAVRLKLNLVILVLEDGAYGMIRWKQAVDEFPDYGMTFGNPDFVRYAEAYGAKGHRVEHIDHFVPTLEQAFLEGGVHLVVVPIDYSENKRVLVDELSKRLPVLPEQTA</sequence>
<feature type="domain" description="Thiamine pyrophosphate enzyme N-terminal TPP-binding" evidence="6">
    <location>
        <begin position="3"/>
        <end position="114"/>
    </location>
</feature>
<evidence type="ECO:0000313" key="7">
    <source>
        <dbReference type="EMBL" id="AYG62096.1"/>
    </source>
</evidence>
<dbReference type="GO" id="GO:0009097">
    <property type="term" value="P:isoleucine biosynthetic process"/>
    <property type="evidence" value="ECO:0007669"/>
    <property type="project" value="TreeGrafter"/>
</dbReference>
<keyword evidence="8" id="KW-1185">Reference proteome</keyword>
<dbReference type="GO" id="GO:0005948">
    <property type="term" value="C:acetolactate synthase complex"/>
    <property type="evidence" value="ECO:0007669"/>
    <property type="project" value="TreeGrafter"/>
</dbReference>
<dbReference type="SUPFAM" id="SSF52467">
    <property type="entry name" value="DHS-like NAD/FAD-binding domain"/>
    <property type="match status" value="1"/>
</dbReference>
<comment type="similarity">
    <text evidence="1 3">Belongs to the TPP enzyme family.</text>
</comment>
<evidence type="ECO:0000256" key="2">
    <source>
        <dbReference type="ARBA" id="ARBA00023052"/>
    </source>
</evidence>